<dbReference type="GO" id="GO:0003677">
    <property type="term" value="F:DNA binding"/>
    <property type="evidence" value="ECO:0007669"/>
    <property type="project" value="UniProtKB-KW"/>
</dbReference>
<comment type="caution">
    <text evidence="5">The sequence shown here is derived from an EMBL/GenBank/DDBJ whole genome shotgun (WGS) entry which is preliminary data.</text>
</comment>
<dbReference type="InterPro" id="IPR000792">
    <property type="entry name" value="Tscrpt_reg_LuxR_C"/>
</dbReference>
<dbReference type="Gene3D" id="1.10.10.10">
    <property type="entry name" value="Winged helix-like DNA-binding domain superfamily/Winged helix DNA-binding domain"/>
    <property type="match status" value="1"/>
</dbReference>
<keyword evidence="3" id="KW-0804">Transcription</keyword>
<dbReference type="PANTHER" id="PTHR44688:SF16">
    <property type="entry name" value="DNA-BINDING TRANSCRIPTIONAL ACTIVATOR DEVR_DOSR"/>
    <property type="match status" value="1"/>
</dbReference>
<evidence type="ECO:0000313" key="6">
    <source>
        <dbReference type="Proteomes" id="UP000283374"/>
    </source>
</evidence>
<keyword evidence="1" id="KW-0805">Transcription regulation</keyword>
<dbReference type="Pfam" id="PF00196">
    <property type="entry name" value="GerE"/>
    <property type="match status" value="1"/>
</dbReference>
<accession>A0A413RHC3</accession>
<sequence>MDTSSYLSRRERVILAHLALPVTLNQIAMSLFVSRNTVKTQCRSIYRKLEVNDRDSAVRVGRERGLLADDPIEDDEELEVVQQRDHTSTL</sequence>
<keyword evidence="2 5" id="KW-0238">DNA-binding</keyword>
<dbReference type="PROSITE" id="PS50043">
    <property type="entry name" value="HTH_LUXR_2"/>
    <property type="match status" value="1"/>
</dbReference>
<dbReference type="InterPro" id="IPR036388">
    <property type="entry name" value="WH-like_DNA-bd_sf"/>
</dbReference>
<evidence type="ECO:0000256" key="3">
    <source>
        <dbReference type="ARBA" id="ARBA00023163"/>
    </source>
</evidence>
<protein>
    <submittedName>
        <fullName evidence="5">DNA-binding response regulator</fullName>
    </submittedName>
</protein>
<dbReference type="RefSeq" id="WP_118768583.1">
    <property type="nucleotide sequence ID" value="NZ_QWKP01000222.1"/>
</dbReference>
<keyword evidence="6" id="KW-1185">Reference proteome</keyword>
<dbReference type="EMBL" id="QWKP01000222">
    <property type="protein sequence ID" value="RHA37539.1"/>
    <property type="molecule type" value="Genomic_DNA"/>
</dbReference>
<dbReference type="GO" id="GO:0006355">
    <property type="term" value="P:regulation of DNA-templated transcription"/>
    <property type="evidence" value="ECO:0007669"/>
    <property type="project" value="InterPro"/>
</dbReference>
<dbReference type="CDD" id="cd06170">
    <property type="entry name" value="LuxR_C_like"/>
    <property type="match status" value="1"/>
</dbReference>
<evidence type="ECO:0000256" key="1">
    <source>
        <dbReference type="ARBA" id="ARBA00023015"/>
    </source>
</evidence>
<dbReference type="InterPro" id="IPR016032">
    <property type="entry name" value="Sig_transdc_resp-reg_C-effctor"/>
</dbReference>
<feature type="domain" description="HTH luxR-type" evidence="4">
    <location>
        <begin position="1"/>
        <end position="65"/>
    </location>
</feature>
<dbReference type="SUPFAM" id="SSF46894">
    <property type="entry name" value="C-terminal effector domain of the bipartite response regulators"/>
    <property type="match status" value="1"/>
</dbReference>
<organism evidence="5 6">
    <name type="scientific">Cellulomonas rhizosphaerae</name>
    <dbReference type="NCBI Taxonomy" id="2293719"/>
    <lineage>
        <taxon>Bacteria</taxon>
        <taxon>Bacillati</taxon>
        <taxon>Actinomycetota</taxon>
        <taxon>Actinomycetes</taxon>
        <taxon>Micrococcales</taxon>
        <taxon>Cellulomonadaceae</taxon>
        <taxon>Cellulomonas</taxon>
    </lineage>
</organism>
<dbReference type="AlphaFoldDB" id="A0A413RHC3"/>
<dbReference type="OrthoDB" id="134985at2"/>
<evidence type="ECO:0000256" key="2">
    <source>
        <dbReference type="ARBA" id="ARBA00023125"/>
    </source>
</evidence>
<name>A0A413RHC3_9CELL</name>
<reference evidence="5 6" key="1">
    <citation type="submission" date="2018-08" db="EMBL/GenBank/DDBJ databases">
        <title>Cellulomonas rhizosphaerae sp. nov., a novel actinomycete isolated from soil.</title>
        <authorList>
            <person name="Tian Y."/>
        </authorList>
    </citation>
    <scope>NUCLEOTIDE SEQUENCE [LARGE SCALE GENOMIC DNA]</scope>
    <source>
        <strain evidence="5 6">NEAU-TCZ24</strain>
    </source>
</reference>
<evidence type="ECO:0000259" key="4">
    <source>
        <dbReference type="PROSITE" id="PS50043"/>
    </source>
</evidence>
<proteinExistence type="predicted"/>
<evidence type="ECO:0000313" key="5">
    <source>
        <dbReference type="EMBL" id="RHA37539.1"/>
    </source>
</evidence>
<gene>
    <name evidence="5" type="ORF">D1825_16860</name>
</gene>
<dbReference type="PANTHER" id="PTHR44688">
    <property type="entry name" value="DNA-BINDING TRANSCRIPTIONAL ACTIVATOR DEVR_DOSR"/>
    <property type="match status" value="1"/>
</dbReference>
<dbReference type="Proteomes" id="UP000283374">
    <property type="component" value="Unassembled WGS sequence"/>
</dbReference>
<dbReference type="SMART" id="SM00421">
    <property type="entry name" value="HTH_LUXR"/>
    <property type="match status" value="1"/>
</dbReference>